<evidence type="ECO:0008006" key="3">
    <source>
        <dbReference type="Google" id="ProtNLM"/>
    </source>
</evidence>
<proteinExistence type="predicted"/>
<dbReference type="EMBL" id="JAUOEK010000093">
    <property type="protein sequence ID" value="MDO5969800.1"/>
    <property type="molecule type" value="Genomic_DNA"/>
</dbReference>
<dbReference type="Proteomes" id="UP001176883">
    <property type="component" value="Unassembled WGS sequence"/>
</dbReference>
<gene>
    <name evidence="1" type="ORF">Q4Q35_08270</name>
</gene>
<keyword evidence="2" id="KW-1185">Reference proteome</keyword>
<evidence type="ECO:0000313" key="2">
    <source>
        <dbReference type="Proteomes" id="UP001176883"/>
    </source>
</evidence>
<organism evidence="1 2">
    <name type="scientific">Flavivirga aquimarina</name>
    <dbReference type="NCBI Taxonomy" id="2027862"/>
    <lineage>
        <taxon>Bacteria</taxon>
        <taxon>Pseudomonadati</taxon>
        <taxon>Bacteroidota</taxon>
        <taxon>Flavobacteriia</taxon>
        <taxon>Flavobacteriales</taxon>
        <taxon>Flavobacteriaceae</taxon>
        <taxon>Flavivirga</taxon>
    </lineage>
</organism>
<evidence type="ECO:0000313" key="1">
    <source>
        <dbReference type="EMBL" id="MDO5969800.1"/>
    </source>
</evidence>
<protein>
    <recommendedName>
        <fullName evidence="3">Lantibiotic biosynthesis protein</fullName>
    </recommendedName>
</protein>
<accession>A0ABT8W9I8</accession>
<sequence length="343" mass="39027">MVKKNEVLNWCFEIISEHAPSVSGLGLMNGKTGIALALYKAQFLNQSKNIITIGEDLVEDVCENIKNNLSLNFSNGLGGIGWGFEYGFQQDFFEGDSDEFLIDIDRKHILSLVYKKPNSLCLHEGILGYCFYFLNRLQGTNSHEESFSTITNMHCLKLSLEELKLILIELDYGIDEPESFSILSDLPLIFILLGECIEKKYFVDQAIEIAENLIKKTQEKLPRKASFKLILSLVLEYYQLKSKTILKINNLSVVNFKELKEDLKGKYGLNGYSGIALLSYKIFKMNNNEKFKNDAFEYIQLAEDIITKIKDKAKKNPEQIINLGLNNGLSGFIFSHAIINKNE</sequence>
<reference evidence="1" key="1">
    <citation type="submission" date="2023-07" db="EMBL/GenBank/DDBJ databases">
        <title>Two novel species in the genus Flavivirga.</title>
        <authorList>
            <person name="Kwon K."/>
        </authorList>
    </citation>
    <scope>NUCLEOTIDE SEQUENCE</scope>
    <source>
        <strain evidence="1">KCTC 52353</strain>
    </source>
</reference>
<comment type="caution">
    <text evidence="1">The sequence shown here is derived from an EMBL/GenBank/DDBJ whole genome shotgun (WGS) entry which is preliminary data.</text>
</comment>
<dbReference type="Gene3D" id="1.50.10.20">
    <property type="match status" value="2"/>
</dbReference>
<dbReference type="RefSeq" id="WP_303277495.1">
    <property type="nucleotide sequence ID" value="NZ_JAUOEK010000093.1"/>
</dbReference>
<name>A0ABT8W9I8_9FLAO</name>
<dbReference type="SUPFAM" id="SSF158745">
    <property type="entry name" value="LanC-like"/>
    <property type="match status" value="2"/>
</dbReference>